<gene>
    <name evidence="2" type="ORF">M4486_18710</name>
</gene>
<proteinExistence type="predicted"/>
<evidence type="ECO:0000313" key="3">
    <source>
        <dbReference type="Proteomes" id="UP001055868"/>
    </source>
</evidence>
<protein>
    <submittedName>
        <fullName evidence="2">Helicase-associated domain-containing protein</fullName>
    </submittedName>
</protein>
<name>A0ABY4N8X2_9MICO</name>
<dbReference type="GO" id="GO:0004386">
    <property type="term" value="F:helicase activity"/>
    <property type="evidence" value="ECO:0007669"/>
    <property type="project" value="UniProtKB-KW"/>
</dbReference>
<organism evidence="2 3">
    <name type="scientific">Brachybacterium kimchii</name>
    <dbReference type="NCBI Taxonomy" id="2942909"/>
    <lineage>
        <taxon>Bacteria</taxon>
        <taxon>Bacillati</taxon>
        <taxon>Actinomycetota</taxon>
        <taxon>Actinomycetes</taxon>
        <taxon>Micrococcales</taxon>
        <taxon>Dermabacteraceae</taxon>
        <taxon>Brachybacterium</taxon>
    </lineage>
</organism>
<evidence type="ECO:0000313" key="2">
    <source>
        <dbReference type="EMBL" id="UQN29635.1"/>
    </source>
</evidence>
<accession>A0ABY4N8X2</accession>
<sequence length="732" mass="76106">MADSLRSLADSLRRFDDTRLERLLSARPDLLHPLPHGLGALAARATGSLSARRTLGSLTAAELAVVDALAVLGDGASPPQIAALLDAPIASLAVHLEHLRTLALLWGEDELHLVRAVREGLRSPAGLAPAHAEDPSADEARALLDRVPAELAPALDRLRWAPGRLEAGTGDLADRLLAAGVAVADGSALRIPRSVHLALRGGRLLASFPQDPPDPGGSEIRERIPGTRTAGAVERALDAVRVLDGVLGWDDETAPGVLRRGGLPQRDLRRLAADAGIEEVAAATILQSGWLAGLLGHDGETWAPTGDWAELWQHGPEHRWAEVALAWAHGDHLAVAAGEADATGTPRALLSEATRIDQAASRRARLLRILAAHPGQDLPEQGLHAALAWWHPLVPARTLARDVRAVLHEGAALGLLDGGALTVLGEALVEVLEAELPTADARLTSALVDLAPAPVDEVLLGADLTIVVPGRPSPRLAALESWTEVVSRGGALTLRATPASVRSALQDGRDAEELLGLLREASRTPIPQALEYLVHDEQRRLGKVHVGPARAYVTGEEDAIVLLLAQPGAAGAGLQRLAPTVAIAACEPRMLLRLAAAAGLSPLADGDANAPAVRLGARGAADGAAARRGGGEAVEQLVRAPAAPGPSALLEPAEAVARLRRAESGEGAPSTVDLLLEASAAGRSVSLGIVDGRGGIERVDVVPLGVEDGRLRARASADDEEFTVLVQRVTLD</sequence>
<dbReference type="EMBL" id="CP097218">
    <property type="protein sequence ID" value="UQN29635.1"/>
    <property type="molecule type" value="Genomic_DNA"/>
</dbReference>
<feature type="domain" description="Helicase XPB/Ssl2 N-terminal" evidence="1">
    <location>
        <begin position="458"/>
        <end position="578"/>
    </location>
</feature>
<keyword evidence="2" id="KW-0347">Helicase</keyword>
<keyword evidence="2" id="KW-0067">ATP-binding</keyword>
<keyword evidence="3" id="KW-1185">Reference proteome</keyword>
<dbReference type="RefSeq" id="WP_249478827.1">
    <property type="nucleotide sequence ID" value="NZ_CP097218.1"/>
</dbReference>
<evidence type="ECO:0000259" key="1">
    <source>
        <dbReference type="Pfam" id="PF13625"/>
    </source>
</evidence>
<keyword evidence="2" id="KW-0378">Hydrolase</keyword>
<dbReference type="Pfam" id="PF13625">
    <property type="entry name" value="Helicase_C_3"/>
    <property type="match status" value="1"/>
</dbReference>
<dbReference type="InterPro" id="IPR032830">
    <property type="entry name" value="XPB/Ssl2_N"/>
</dbReference>
<reference evidence="2" key="1">
    <citation type="submission" date="2022-05" db="EMBL/GenBank/DDBJ databases">
        <title>Genomic analysis of Brachybacterium sp. CBA3104.</title>
        <authorList>
            <person name="Roh S.W."/>
            <person name="Kim Y.B."/>
            <person name="Kim Y."/>
        </authorList>
    </citation>
    <scope>NUCLEOTIDE SEQUENCE</scope>
    <source>
        <strain evidence="2">CBA3104</strain>
    </source>
</reference>
<dbReference type="Proteomes" id="UP001055868">
    <property type="component" value="Chromosome"/>
</dbReference>
<keyword evidence="2" id="KW-0547">Nucleotide-binding</keyword>